<organism evidence="1">
    <name type="scientific">Timema bartmani</name>
    <dbReference type="NCBI Taxonomy" id="61472"/>
    <lineage>
        <taxon>Eukaryota</taxon>
        <taxon>Metazoa</taxon>
        <taxon>Ecdysozoa</taxon>
        <taxon>Arthropoda</taxon>
        <taxon>Hexapoda</taxon>
        <taxon>Insecta</taxon>
        <taxon>Pterygota</taxon>
        <taxon>Neoptera</taxon>
        <taxon>Polyneoptera</taxon>
        <taxon>Phasmatodea</taxon>
        <taxon>Timematodea</taxon>
        <taxon>Timematoidea</taxon>
        <taxon>Timematidae</taxon>
        <taxon>Timema</taxon>
    </lineage>
</organism>
<reference evidence="1" key="1">
    <citation type="submission" date="2020-11" db="EMBL/GenBank/DDBJ databases">
        <authorList>
            <person name="Tran Van P."/>
        </authorList>
    </citation>
    <scope>NUCLEOTIDE SEQUENCE</scope>
</reference>
<protein>
    <submittedName>
        <fullName evidence="1">Uncharacterized protein</fullName>
    </submittedName>
</protein>
<proteinExistence type="predicted"/>
<evidence type="ECO:0000313" key="1">
    <source>
        <dbReference type="EMBL" id="CAD7444885.1"/>
    </source>
</evidence>
<dbReference type="AlphaFoldDB" id="A0A7R9F1G5"/>
<accession>A0A7R9F1G5</accession>
<sequence length="104" mass="11992">MGHRTFYHRVVLESGYGATKQIVLVKCVIGASNHTRLHKRNVLPAGFQEPEVTGRSTIVWCWSQDMERPNRLCWLNALLGPPIIPVFTREMFSPRDSKSQSEYY</sequence>
<gene>
    <name evidence="1" type="ORF">TBIB3V08_LOCUS7250</name>
</gene>
<dbReference type="EMBL" id="OD566940">
    <property type="protein sequence ID" value="CAD7444885.1"/>
    <property type="molecule type" value="Genomic_DNA"/>
</dbReference>
<name>A0A7R9F1G5_9NEOP</name>